<dbReference type="CDD" id="cd00090">
    <property type="entry name" value="HTH_ARSR"/>
    <property type="match status" value="1"/>
</dbReference>
<accession>A0A382KR27</accession>
<protein>
    <recommendedName>
        <fullName evidence="1">HTH arsR-type domain-containing protein</fullName>
    </recommendedName>
</protein>
<reference evidence="2" key="1">
    <citation type="submission" date="2018-05" db="EMBL/GenBank/DDBJ databases">
        <authorList>
            <person name="Lanie J.A."/>
            <person name="Ng W.-L."/>
            <person name="Kazmierczak K.M."/>
            <person name="Andrzejewski T.M."/>
            <person name="Davidsen T.M."/>
            <person name="Wayne K.J."/>
            <person name="Tettelin H."/>
            <person name="Glass J.I."/>
            <person name="Rusch D."/>
            <person name="Podicherti R."/>
            <person name="Tsui H.-C.T."/>
            <person name="Winkler M.E."/>
        </authorList>
    </citation>
    <scope>NUCLEOTIDE SEQUENCE</scope>
</reference>
<dbReference type="Pfam" id="PF13601">
    <property type="entry name" value="HTH_34"/>
    <property type="match status" value="1"/>
</dbReference>
<dbReference type="SUPFAM" id="SSF46785">
    <property type="entry name" value="Winged helix' DNA-binding domain"/>
    <property type="match status" value="1"/>
</dbReference>
<dbReference type="InterPro" id="IPR027395">
    <property type="entry name" value="WH_DNA-bd_dom"/>
</dbReference>
<dbReference type="AlphaFoldDB" id="A0A382KR27"/>
<name>A0A382KR27_9ZZZZ</name>
<dbReference type="InterPro" id="IPR036390">
    <property type="entry name" value="WH_DNA-bd_sf"/>
</dbReference>
<dbReference type="InterPro" id="IPR001845">
    <property type="entry name" value="HTH_ArsR_DNA-bd_dom"/>
</dbReference>
<dbReference type="PANTHER" id="PTHR37318">
    <property type="entry name" value="BSL7504 PROTEIN"/>
    <property type="match status" value="1"/>
</dbReference>
<dbReference type="InterPro" id="IPR011991">
    <property type="entry name" value="ArsR-like_HTH"/>
</dbReference>
<dbReference type="PROSITE" id="PS50987">
    <property type="entry name" value="HTH_ARSR_2"/>
    <property type="match status" value="1"/>
</dbReference>
<dbReference type="EMBL" id="UINC01082193">
    <property type="protein sequence ID" value="SVC26736.1"/>
    <property type="molecule type" value="Genomic_DNA"/>
</dbReference>
<dbReference type="GO" id="GO:0003700">
    <property type="term" value="F:DNA-binding transcription factor activity"/>
    <property type="evidence" value="ECO:0007669"/>
    <property type="project" value="InterPro"/>
</dbReference>
<sequence>MELDRLIHERVRLGIVSALAVNGSLTFTDLRSLLGTTDGNLSAHARRLEDAGYVLCRKTFEGRTPKTEYQLTDIGRQELNAYLNHMEAIIQATRD</sequence>
<gene>
    <name evidence="2" type="ORF">METZ01_LOCUS279590</name>
</gene>
<dbReference type="InterPro" id="IPR036388">
    <property type="entry name" value="WH-like_DNA-bd_sf"/>
</dbReference>
<dbReference type="PANTHER" id="PTHR37318:SF1">
    <property type="entry name" value="BSL7504 PROTEIN"/>
    <property type="match status" value="1"/>
</dbReference>
<evidence type="ECO:0000313" key="2">
    <source>
        <dbReference type="EMBL" id="SVC26736.1"/>
    </source>
</evidence>
<evidence type="ECO:0000259" key="1">
    <source>
        <dbReference type="PROSITE" id="PS50987"/>
    </source>
</evidence>
<feature type="domain" description="HTH arsR-type" evidence="1">
    <location>
        <begin position="1"/>
        <end position="95"/>
    </location>
</feature>
<proteinExistence type="predicted"/>
<dbReference type="Gene3D" id="1.10.10.10">
    <property type="entry name" value="Winged helix-like DNA-binding domain superfamily/Winged helix DNA-binding domain"/>
    <property type="match status" value="1"/>
</dbReference>
<organism evidence="2">
    <name type="scientific">marine metagenome</name>
    <dbReference type="NCBI Taxonomy" id="408172"/>
    <lineage>
        <taxon>unclassified sequences</taxon>
        <taxon>metagenomes</taxon>
        <taxon>ecological metagenomes</taxon>
    </lineage>
</organism>